<keyword evidence="14" id="KW-1185">Reference proteome</keyword>
<dbReference type="PROSITE" id="PS51915">
    <property type="entry name" value="ZAD"/>
    <property type="match status" value="1"/>
</dbReference>
<keyword evidence="6" id="KW-0238">DNA-binding</keyword>
<dbReference type="GO" id="GO:0006357">
    <property type="term" value="P:regulation of transcription by RNA polymerase II"/>
    <property type="evidence" value="ECO:0007669"/>
    <property type="project" value="TreeGrafter"/>
</dbReference>
<feature type="domain" description="ZAD" evidence="11">
    <location>
        <begin position="1"/>
        <end position="47"/>
    </location>
</feature>
<dbReference type="Gene3D" id="3.30.160.60">
    <property type="entry name" value="Classic Zinc Finger"/>
    <property type="match status" value="9"/>
</dbReference>
<dbReference type="FunFam" id="3.30.160.60:FF:000446">
    <property type="entry name" value="Zinc finger protein"/>
    <property type="match status" value="1"/>
</dbReference>
<feature type="domain" description="C2H2-type" evidence="10">
    <location>
        <begin position="189"/>
        <end position="216"/>
    </location>
</feature>
<evidence type="ECO:0000256" key="4">
    <source>
        <dbReference type="ARBA" id="ARBA00022771"/>
    </source>
</evidence>
<dbReference type="InterPro" id="IPR012934">
    <property type="entry name" value="Znf_AD"/>
</dbReference>
<dbReference type="GO" id="GO:0008270">
    <property type="term" value="F:zinc ion binding"/>
    <property type="evidence" value="ECO:0007669"/>
    <property type="project" value="UniProtKB-KW"/>
</dbReference>
<evidence type="ECO:0000259" key="11">
    <source>
        <dbReference type="PROSITE" id="PS51915"/>
    </source>
</evidence>
<dbReference type="SMART" id="SM00355">
    <property type="entry name" value="ZnF_C2H2"/>
    <property type="match status" value="10"/>
</dbReference>
<dbReference type="Pfam" id="PF07776">
    <property type="entry name" value="zf-AD"/>
    <property type="match status" value="1"/>
</dbReference>
<dbReference type="GO" id="GO:0003700">
    <property type="term" value="F:DNA-binding transcription factor activity"/>
    <property type="evidence" value="ECO:0007669"/>
    <property type="project" value="TreeGrafter"/>
</dbReference>
<feature type="domain" description="C2H2-type" evidence="10">
    <location>
        <begin position="130"/>
        <end position="157"/>
    </location>
</feature>
<comment type="caution">
    <text evidence="12">The sequence shown here is derived from an EMBL/GenBank/DDBJ whole genome shotgun (WGS) entry which is preliminary data.</text>
</comment>
<keyword evidence="3" id="KW-0677">Repeat</keyword>
<dbReference type="FunFam" id="3.30.160.60:FF:001450">
    <property type="entry name" value="zinc finger protein 774"/>
    <property type="match status" value="1"/>
</dbReference>
<comment type="caution">
    <text evidence="9">Lacks conserved residue(s) required for the propagation of feature annotation.</text>
</comment>
<protein>
    <recommendedName>
        <fullName evidence="16">Zinc finger protein</fullName>
    </recommendedName>
</protein>
<feature type="domain" description="C2H2-type" evidence="10">
    <location>
        <begin position="158"/>
        <end position="186"/>
    </location>
</feature>
<dbReference type="AlphaFoldDB" id="A0A8S0Z7S9"/>
<evidence type="ECO:0000256" key="7">
    <source>
        <dbReference type="ARBA" id="ARBA00023242"/>
    </source>
</evidence>
<feature type="domain" description="C2H2-type" evidence="10">
    <location>
        <begin position="301"/>
        <end position="329"/>
    </location>
</feature>
<feature type="domain" description="C2H2-type" evidence="10">
    <location>
        <begin position="414"/>
        <end position="442"/>
    </location>
</feature>
<dbReference type="InterPro" id="IPR036236">
    <property type="entry name" value="Znf_C2H2_sf"/>
</dbReference>
<gene>
    <name evidence="13" type="ORF">APLA_LOCUS3417</name>
    <name evidence="12" type="ORF">APLA_LOCUS3494</name>
</gene>
<proteinExistence type="predicted"/>
<evidence type="ECO:0008006" key="16">
    <source>
        <dbReference type="Google" id="ProtNLM"/>
    </source>
</evidence>
<keyword evidence="7" id="KW-0539">Nucleus</keyword>
<dbReference type="InterPro" id="IPR050589">
    <property type="entry name" value="Ikaros_C2H2-ZF"/>
</dbReference>
<evidence type="ECO:0000256" key="9">
    <source>
        <dbReference type="PROSITE-ProRule" id="PRU01263"/>
    </source>
</evidence>
<dbReference type="GO" id="GO:0005634">
    <property type="term" value="C:nucleus"/>
    <property type="evidence" value="ECO:0007669"/>
    <property type="project" value="UniProtKB-SubCell"/>
</dbReference>
<keyword evidence="5" id="KW-0862">Zinc</keyword>
<keyword evidence="4 8" id="KW-0863">Zinc-finger</keyword>
<evidence type="ECO:0000256" key="3">
    <source>
        <dbReference type="ARBA" id="ARBA00022737"/>
    </source>
</evidence>
<evidence type="ECO:0000313" key="14">
    <source>
        <dbReference type="Proteomes" id="UP000494106"/>
    </source>
</evidence>
<dbReference type="SMART" id="SM00868">
    <property type="entry name" value="zf-AD"/>
    <property type="match status" value="1"/>
</dbReference>
<name>A0A8S0Z7S9_ARCPL</name>
<feature type="domain" description="C2H2-type" evidence="10">
    <location>
        <begin position="273"/>
        <end position="300"/>
    </location>
</feature>
<evidence type="ECO:0000259" key="10">
    <source>
        <dbReference type="PROSITE" id="PS50157"/>
    </source>
</evidence>
<dbReference type="InterPro" id="IPR013087">
    <property type="entry name" value="Znf_C2H2_type"/>
</dbReference>
<evidence type="ECO:0000256" key="5">
    <source>
        <dbReference type="ARBA" id="ARBA00022833"/>
    </source>
</evidence>
<feature type="domain" description="C2H2-type" evidence="10">
    <location>
        <begin position="217"/>
        <end position="244"/>
    </location>
</feature>
<evidence type="ECO:0000256" key="1">
    <source>
        <dbReference type="ARBA" id="ARBA00004123"/>
    </source>
</evidence>
<dbReference type="EMBL" id="CADEBC010000301">
    <property type="protein sequence ID" value="CAB3227947.1"/>
    <property type="molecule type" value="Genomic_DNA"/>
</dbReference>
<dbReference type="Pfam" id="PF00096">
    <property type="entry name" value="zf-C2H2"/>
    <property type="match status" value="5"/>
</dbReference>
<evidence type="ECO:0000313" key="15">
    <source>
        <dbReference type="Proteomes" id="UP000494256"/>
    </source>
</evidence>
<comment type="subcellular location">
    <subcellularLocation>
        <location evidence="1">Nucleus</location>
    </subcellularLocation>
</comment>
<dbReference type="PANTHER" id="PTHR24404:SF114">
    <property type="entry name" value="KLUMPFUSS, ISOFORM B-RELATED"/>
    <property type="match status" value="1"/>
</dbReference>
<feature type="domain" description="C2H2-type" evidence="10">
    <location>
        <begin position="383"/>
        <end position="413"/>
    </location>
</feature>
<evidence type="ECO:0000256" key="8">
    <source>
        <dbReference type="PROSITE-ProRule" id="PRU00042"/>
    </source>
</evidence>
<feature type="domain" description="C2H2-type" evidence="10">
    <location>
        <begin position="245"/>
        <end position="272"/>
    </location>
</feature>
<dbReference type="GO" id="GO:0000978">
    <property type="term" value="F:RNA polymerase II cis-regulatory region sequence-specific DNA binding"/>
    <property type="evidence" value="ECO:0007669"/>
    <property type="project" value="TreeGrafter"/>
</dbReference>
<dbReference type="PANTHER" id="PTHR24404">
    <property type="entry name" value="ZINC FINGER PROTEIN"/>
    <property type="match status" value="1"/>
</dbReference>
<feature type="domain" description="C2H2-type" evidence="10">
    <location>
        <begin position="354"/>
        <end position="382"/>
    </location>
</feature>
<dbReference type="PROSITE" id="PS50157">
    <property type="entry name" value="ZINC_FINGER_C2H2_2"/>
    <property type="match status" value="10"/>
</dbReference>
<evidence type="ECO:0000256" key="2">
    <source>
        <dbReference type="ARBA" id="ARBA00022723"/>
    </source>
</evidence>
<dbReference type="Proteomes" id="UP000494106">
    <property type="component" value="Unassembled WGS sequence"/>
</dbReference>
<dbReference type="SUPFAM" id="SSF57716">
    <property type="entry name" value="Glucocorticoid receptor-like (DNA-binding domain)"/>
    <property type="match status" value="1"/>
</dbReference>
<dbReference type="PROSITE" id="PS00028">
    <property type="entry name" value="ZINC_FINGER_C2H2_1"/>
    <property type="match status" value="9"/>
</dbReference>
<accession>A0A8S0Z7S9</accession>
<organism evidence="12 14">
    <name type="scientific">Arctia plantaginis</name>
    <name type="common">Wood tiger moth</name>
    <name type="synonym">Phalaena plantaginis</name>
    <dbReference type="NCBI Taxonomy" id="874455"/>
    <lineage>
        <taxon>Eukaryota</taxon>
        <taxon>Metazoa</taxon>
        <taxon>Ecdysozoa</taxon>
        <taxon>Arthropoda</taxon>
        <taxon>Hexapoda</taxon>
        <taxon>Insecta</taxon>
        <taxon>Pterygota</taxon>
        <taxon>Neoptera</taxon>
        <taxon>Endopterygota</taxon>
        <taxon>Lepidoptera</taxon>
        <taxon>Glossata</taxon>
        <taxon>Ditrysia</taxon>
        <taxon>Noctuoidea</taxon>
        <taxon>Erebidae</taxon>
        <taxon>Arctiinae</taxon>
        <taxon>Arctia</taxon>
    </lineage>
</organism>
<sequence>MYCCSNINIEDGDGLPSYVCKRCENKLNACYHFVLKCEESDKQLRSQSFLRISQVIEKIDDYVSDVKTELKSLSDDDNTYENLLSDDVPLEELRQDAAAVKFKHSKVEHKLVEKRKSYKRRTKCRSRGVVKCAVCGRQCTNQSALDTHMRSHTNVYSYPCSLCDKKYKDSGNLKRHMNRNHSEHRQRNFICESCGKGFFSKSDVNVHMRTHTGETPYACTECSARFTQLGAMLRHKKRHSGEKDHLCSTCSKRFCTKQELKMHYAVHSTEKKFICLFCNTSFKYQSNLTKHKRLHSESHSFICNYCGRNFKFKGNLKLHINKQHSEKSGYCELCSRHAANLEAHMWRHTGERPLKCELCTSSFFELKALARHINFKHTKTDKYKCKVEGCSMVFPSRPMLDFHIAKLHGTHIPFPCDRCTRAFYRKNDLARHKIGTHKERLA</sequence>
<evidence type="ECO:0000313" key="12">
    <source>
        <dbReference type="EMBL" id="CAB3227947.1"/>
    </source>
</evidence>
<evidence type="ECO:0000256" key="6">
    <source>
        <dbReference type="ARBA" id="ARBA00023125"/>
    </source>
</evidence>
<reference evidence="14 15" key="1">
    <citation type="submission" date="2020-04" db="EMBL/GenBank/DDBJ databases">
        <authorList>
            <person name="Wallbank WR R."/>
            <person name="Pardo Diaz C."/>
            <person name="Kozak K."/>
            <person name="Martin S."/>
            <person name="Jiggins C."/>
            <person name="Moest M."/>
            <person name="Warren A I."/>
            <person name="Byers J.R.P. K."/>
            <person name="Montejo-Kovacevich G."/>
            <person name="Yen C E."/>
        </authorList>
    </citation>
    <scope>NUCLEOTIDE SEQUENCE [LARGE SCALE GENOMIC DNA]</scope>
</reference>
<dbReference type="SUPFAM" id="SSF57667">
    <property type="entry name" value="beta-beta-alpha zinc fingers"/>
    <property type="match status" value="6"/>
</dbReference>
<dbReference type="EMBL" id="CADEBD010000282">
    <property type="protein sequence ID" value="CAB3228188.1"/>
    <property type="molecule type" value="Genomic_DNA"/>
</dbReference>
<dbReference type="OrthoDB" id="40579at2759"/>
<keyword evidence="2" id="KW-0479">Metal-binding</keyword>
<dbReference type="Proteomes" id="UP000494256">
    <property type="component" value="Unassembled WGS sequence"/>
</dbReference>
<evidence type="ECO:0000313" key="13">
    <source>
        <dbReference type="EMBL" id="CAB3228188.1"/>
    </source>
</evidence>